<evidence type="ECO:0000256" key="1">
    <source>
        <dbReference type="ARBA" id="ARBA00022574"/>
    </source>
</evidence>
<feature type="repeat" description="WD" evidence="3">
    <location>
        <begin position="222"/>
        <end position="270"/>
    </location>
</feature>
<feature type="repeat" description="WD" evidence="3">
    <location>
        <begin position="484"/>
        <end position="516"/>
    </location>
</feature>
<organism evidence="5 6">
    <name type="scientific">Tetranychus urticae</name>
    <name type="common">Two-spotted spider mite</name>
    <dbReference type="NCBI Taxonomy" id="32264"/>
    <lineage>
        <taxon>Eukaryota</taxon>
        <taxon>Metazoa</taxon>
        <taxon>Ecdysozoa</taxon>
        <taxon>Arthropoda</taxon>
        <taxon>Chelicerata</taxon>
        <taxon>Arachnida</taxon>
        <taxon>Acari</taxon>
        <taxon>Acariformes</taxon>
        <taxon>Trombidiformes</taxon>
        <taxon>Prostigmata</taxon>
        <taxon>Eleutherengona</taxon>
        <taxon>Raphignathae</taxon>
        <taxon>Tetranychoidea</taxon>
        <taxon>Tetranychidae</taxon>
        <taxon>Tetranychus</taxon>
    </lineage>
</organism>
<dbReference type="InterPro" id="IPR015943">
    <property type="entry name" value="WD40/YVTN_repeat-like_dom_sf"/>
</dbReference>
<dbReference type="PRINTS" id="PR00320">
    <property type="entry name" value="GPROTEINBRPT"/>
</dbReference>
<dbReference type="InterPro" id="IPR020472">
    <property type="entry name" value="WD40_PAC1"/>
</dbReference>
<dbReference type="GO" id="GO:0000045">
    <property type="term" value="P:autophagosome assembly"/>
    <property type="evidence" value="ECO:0007669"/>
    <property type="project" value="InterPro"/>
</dbReference>
<evidence type="ECO:0000313" key="6">
    <source>
        <dbReference type="Proteomes" id="UP000015104"/>
    </source>
</evidence>
<keyword evidence="2" id="KW-0677">Repeat</keyword>
<dbReference type="InterPro" id="IPR036322">
    <property type="entry name" value="WD40_repeat_dom_sf"/>
</dbReference>
<dbReference type="GO" id="GO:0034274">
    <property type="term" value="C:Atg12-Atg5-Atg16 complex"/>
    <property type="evidence" value="ECO:0007669"/>
    <property type="project" value="TreeGrafter"/>
</dbReference>
<reference evidence="5" key="2">
    <citation type="submission" date="2015-06" db="UniProtKB">
        <authorList>
            <consortium name="EnsemblMetazoa"/>
        </authorList>
    </citation>
    <scope>IDENTIFICATION</scope>
</reference>
<name>T1KJU7_TETUR</name>
<evidence type="ECO:0000256" key="2">
    <source>
        <dbReference type="ARBA" id="ARBA00022737"/>
    </source>
</evidence>
<dbReference type="STRING" id="32264.T1KJU7"/>
<dbReference type="InterPro" id="IPR045160">
    <property type="entry name" value="ATG16"/>
</dbReference>
<dbReference type="Proteomes" id="UP000015104">
    <property type="component" value="Unassembled WGS sequence"/>
</dbReference>
<dbReference type="InterPro" id="IPR001680">
    <property type="entry name" value="WD40_rpt"/>
</dbReference>
<feature type="repeat" description="WD" evidence="3">
    <location>
        <begin position="373"/>
        <end position="395"/>
    </location>
</feature>
<dbReference type="SUPFAM" id="SSF50978">
    <property type="entry name" value="WD40 repeat-like"/>
    <property type="match status" value="1"/>
</dbReference>
<dbReference type="PROSITE" id="PS50082">
    <property type="entry name" value="WD_REPEATS_2"/>
    <property type="match status" value="5"/>
</dbReference>
<dbReference type="GO" id="GO:0034045">
    <property type="term" value="C:phagophore assembly site membrane"/>
    <property type="evidence" value="ECO:0007669"/>
    <property type="project" value="TreeGrafter"/>
</dbReference>
<feature type="coiled-coil region" evidence="4">
    <location>
        <begin position="154"/>
        <end position="181"/>
    </location>
</feature>
<dbReference type="Gene3D" id="2.130.10.10">
    <property type="entry name" value="YVTN repeat-like/Quinoprotein amine dehydrogenase"/>
    <property type="match status" value="2"/>
</dbReference>
<protein>
    <submittedName>
        <fullName evidence="5">Uncharacterized protein</fullName>
    </submittedName>
</protein>
<dbReference type="GO" id="GO:0043495">
    <property type="term" value="F:protein-membrane adaptor activity"/>
    <property type="evidence" value="ECO:0007669"/>
    <property type="project" value="TreeGrafter"/>
</dbReference>
<feature type="repeat" description="WD" evidence="3">
    <location>
        <begin position="313"/>
        <end position="354"/>
    </location>
</feature>
<proteinExistence type="predicted"/>
<dbReference type="EMBL" id="CAEY01000169">
    <property type="status" value="NOT_ANNOTATED_CDS"/>
    <property type="molecule type" value="Genomic_DNA"/>
</dbReference>
<evidence type="ECO:0000256" key="3">
    <source>
        <dbReference type="PROSITE-ProRule" id="PRU00221"/>
    </source>
</evidence>
<reference evidence="6" key="1">
    <citation type="submission" date="2011-08" db="EMBL/GenBank/DDBJ databases">
        <authorList>
            <person name="Rombauts S."/>
        </authorList>
    </citation>
    <scope>NUCLEOTIDE SEQUENCE</scope>
    <source>
        <strain evidence="6">London</strain>
    </source>
</reference>
<dbReference type="CDD" id="cd00200">
    <property type="entry name" value="WD40"/>
    <property type="match status" value="1"/>
</dbReference>
<dbReference type="SMART" id="SM00320">
    <property type="entry name" value="WD40"/>
    <property type="match status" value="7"/>
</dbReference>
<dbReference type="PANTHER" id="PTHR19878">
    <property type="entry name" value="AUTOPHAGY PROTEIN 16-LIKE"/>
    <property type="match status" value="1"/>
</dbReference>
<dbReference type="HOGENOM" id="CLU_1940791_0_0_1"/>
<dbReference type="eggNOG" id="KOG0288">
    <property type="taxonomic scope" value="Eukaryota"/>
</dbReference>
<keyword evidence="6" id="KW-1185">Reference proteome</keyword>
<dbReference type="AlphaFoldDB" id="T1KJU7"/>
<evidence type="ECO:0000313" key="5">
    <source>
        <dbReference type="EnsemblMetazoa" id="tetur13g01280.1"/>
    </source>
</evidence>
<evidence type="ECO:0000256" key="4">
    <source>
        <dbReference type="SAM" id="Coils"/>
    </source>
</evidence>
<dbReference type="Pfam" id="PF00400">
    <property type="entry name" value="WD40"/>
    <property type="match status" value="7"/>
</dbReference>
<sequence length="516" mass="57473">METNVETKPVEINAEGELTVPFSWRSSIRQQLDTRKLREEKPFEDLINFCCRVFALYATNPDLGNFTHASSEPLSSASERSSLYARLKEAEANLTAAHGEISRLEKQLAELKTQLQFERDEHAILRVLYDDLTKKLSAKTHEADHLLIQLKAMKAADAEKLNELNAREERLLREKKRQELEAVAAATRVVEVEEGILVDQGETASVPSHVIAILPDRMLCSTDAHDGDVYALRWCSSEGSGGRFCDLVATGGSDRKVKVWQVSSSQLHMKETLVGCNGGITSIDCSNDLIIASSYDFTCRIWSILDGKLRRTLTGHADKVLTVKFSVVANRCISGSQDRTIRVWDYDKYACTKTLYPGSTCNDLVLSKGQEVVISGHFDKKIRLWDMRTECSVHEIYLSSRISSLDLSSSGQYLLACVRDDTLKLMDLRMNQVVKTFSADSFKVGTDLTKATISPDNDHVIAGSASGSIFIWNVNTSKVDRVLKSQHNSTVGVASWSPQGQLVASCEKNKKLVIWN</sequence>
<dbReference type="EnsemblMetazoa" id="tetur13g01280.1">
    <property type="protein sequence ID" value="tetur13g01280.1"/>
    <property type="gene ID" value="tetur13g01280"/>
</dbReference>
<accession>T1KJU7</accession>
<feature type="coiled-coil region" evidence="4">
    <location>
        <begin position="87"/>
        <end position="121"/>
    </location>
</feature>
<keyword evidence="4" id="KW-0175">Coiled coil</keyword>
<dbReference type="GO" id="GO:0000421">
    <property type="term" value="C:autophagosome membrane"/>
    <property type="evidence" value="ECO:0007669"/>
    <property type="project" value="TreeGrafter"/>
</dbReference>
<dbReference type="PROSITE" id="PS50294">
    <property type="entry name" value="WD_REPEATS_REGION"/>
    <property type="match status" value="2"/>
</dbReference>
<dbReference type="PANTHER" id="PTHR19878:SF8">
    <property type="entry name" value="AUTOPHAGY-RELATED 16, ISOFORM F"/>
    <property type="match status" value="1"/>
</dbReference>
<feature type="repeat" description="WD" evidence="3">
    <location>
        <begin position="448"/>
        <end position="482"/>
    </location>
</feature>
<keyword evidence="1 3" id="KW-0853">WD repeat</keyword>